<comment type="caution">
    <text evidence="1">The sequence shown here is derived from an EMBL/GenBank/DDBJ whole genome shotgun (WGS) entry which is preliminary data.</text>
</comment>
<reference evidence="1" key="1">
    <citation type="submission" date="2022-08" db="EMBL/GenBank/DDBJ databases">
        <authorList>
            <consortium name="DOE Joint Genome Institute"/>
            <person name="Min B."/>
            <person name="Riley R."/>
            <person name="Sierra-Patev S."/>
            <person name="Naranjo-Ortiz M."/>
            <person name="Looney B."/>
            <person name="Konkel Z."/>
            <person name="Slot J.C."/>
            <person name="Sakamoto Y."/>
            <person name="Steenwyk J.L."/>
            <person name="Rokas A."/>
            <person name="Carro J."/>
            <person name="Camarero S."/>
            <person name="Ferreira P."/>
            <person name="Molpeceres G."/>
            <person name="Ruiz-Duenas F.J."/>
            <person name="Serrano A."/>
            <person name="Henrissat B."/>
            <person name="Drula E."/>
            <person name="Hughes K.W."/>
            <person name="Mata J.L."/>
            <person name="Ishikawa N.K."/>
            <person name="Vargas-Isla R."/>
            <person name="Ushijima S."/>
            <person name="Smith C.A."/>
            <person name="Ahrendt S."/>
            <person name="Andreopoulos W."/>
            <person name="He G."/>
            <person name="Labutti K."/>
            <person name="Lipzen A."/>
            <person name="Ng V."/>
            <person name="Sandor L."/>
            <person name="Barry K."/>
            <person name="Martinez A.T."/>
            <person name="Xiao Y."/>
            <person name="Gibbons J.G."/>
            <person name="Terashima K."/>
            <person name="Hibbett D.S."/>
            <person name="Grigoriev I.V."/>
        </authorList>
    </citation>
    <scope>NUCLEOTIDE SEQUENCE</scope>
    <source>
        <strain evidence="1">TFB9207</strain>
    </source>
</reference>
<gene>
    <name evidence="1" type="ORF">F5878DRAFT_537060</name>
</gene>
<evidence type="ECO:0000313" key="2">
    <source>
        <dbReference type="Proteomes" id="UP001163846"/>
    </source>
</evidence>
<sequence>FGVLKRRFRIMKTVPEYPIHTQARIPAALAAIHNFIRLQDPTDDLFQFTQTEEINLSSIHSDEFSSPETYYHFHISPEEKDRASASWDRIAQECWNQYQLYLTESGDEDI</sequence>
<organism evidence="1 2">
    <name type="scientific">Lentinula raphanica</name>
    <dbReference type="NCBI Taxonomy" id="153919"/>
    <lineage>
        <taxon>Eukaryota</taxon>
        <taxon>Fungi</taxon>
        <taxon>Dikarya</taxon>
        <taxon>Basidiomycota</taxon>
        <taxon>Agaricomycotina</taxon>
        <taxon>Agaricomycetes</taxon>
        <taxon>Agaricomycetidae</taxon>
        <taxon>Agaricales</taxon>
        <taxon>Marasmiineae</taxon>
        <taxon>Omphalotaceae</taxon>
        <taxon>Lentinula</taxon>
    </lineage>
</organism>
<accession>A0AA38UEE0</accession>
<dbReference type="AlphaFoldDB" id="A0AA38UEE0"/>
<feature type="non-terminal residue" evidence="1">
    <location>
        <position position="1"/>
    </location>
</feature>
<proteinExistence type="predicted"/>
<name>A0AA38UEE0_9AGAR</name>
<protein>
    <recommendedName>
        <fullName evidence="3">DDE Tnp4 domain-containing protein</fullName>
    </recommendedName>
</protein>
<keyword evidence="2" id="KW-1185">Reference proteome</keyword>
<evidence type="ECO:0008006" key="3">
    <source>
        <dbReference type="Google" id="ProtNLM"/>
    </source>
</evidence>
<dbReference type="EMBL" id="MU806170">
    <property type="protein sequence ID" value="KAJ3838662.1"/>
    <property type="molecule type" value="Genomic_DNA"/>
</dbReference>
<evidence type="ECO:0000313" key="1">
    <source>
        <dbReference type="EMBL" id="KAJ3838662.1"/>
    </source>
</evidence>
<dbReference type="Proteomes" id="UP001163846">
    <property type="component" value="Unassembled WGS sequence"/>
</dbReference>